<evidence type="ECO:0000256" key="1">
    <source>
        <dbReference type="ARBA" id="ARBA00007613"/>
    </source>
</evidence>
<dbReference type="GO" id="GO:0015562">
    <property type="term" value="F:efflux transmembrane transporter activity"/>
    <property type="evidence" value="ECO:0007669"/>
    <property type="project" value="InterPro"/>
</dbReference>
<evidence type="ECO:0000313" key="6">
    <source>
        <dbReference type="Proteomes" id="UP000516028"/>
    </source>
</evidence>
<reference evidence="5 6" key="1">
    <citation type="submission" date="2020-08" db="EMBL/GenBank/DDBJ databases">
        <title>Genome sequence of Diaphorobacter aerolatus KACC 16536T.</title>
        <authorList>
            <person name="Hyun D.-W."/>
            <person name="Bae J.-W."/>
        </authorList>
    </citation>
    <scope>NUCLEOTIDE SEQUENCE [LARGE SCALE GENOMIC DNA]</scope>
    <source>
        <strain evidence="5 6">KACC 16536</strain>
    </source>
</reference>
<dbReference type="InterPro" id="IPR003423">
    <property type="entry name" value="OMP_efflux"/>
</dbReference>
<dbReference type="KEGG" id="daer:H9K75_14655"/>
<comment type="similarity">
    <text evidence="1 2">Belongs to the outer membrane factor (OMF) (TC 1.B.17) family.</text>
</comment>
<sequence length="489" mass="51681">MPRNRLQHLALSLSLPVALAGCAMQRPPEHVPSSAPMNWQAPLPHGGSVSELESWWRGAGDALLAELIHEAQLLSPSVAQARSTFEQARATQTAARAALLPSLDAQANASRGFSEQNAGIANTAQIGLQAGWEIDLFGRNAATSDAARSRVEGAHARWHDARVSVAAEVALQYTGWRYCVRLVGVLRDDTASREQTARLSRESERAGFTAPANAALAAASFSDGRVRAAQQQLQCDIGIKTLVALTGRDEPALRAALAQSPAMPLPENLFTVDSIPAQTLAQRPDVYAAEREVAAASAEVGSAEADRYPRLTLGGSIGRMYLGASNVSGSSNVWSIGPLAVSLPLFDGGRRAAEVTAAKARYEAAALTYRGQVRQAVAEVEQALTQLANTSERRTDAQNAADGYRRSLAATQALWTGGLASQLDLENARRTALASELALVTLEQERMNAWIQLYRAAGGGWDANVVDPQGRQPGTARSPASAASAVSAP</sequence>
<keyword evidence="2" id="KW-0564">Palmitate</keyword>
<dbReference type="PANTHER" id="PTHR30203">
    <property type="entry name" value="OUTER MEMBRANE CATION EFFLUX PROTEIN"/>
    <property type="match status" value="1"/>
</dbReference>
<evidence type="ECO:0000313" key="5">
    <source>
        <dbReference type="EMBL" id="QNP47498.1"/>
    </source>
</evidence>
<proteinExistence type="inferred from homology"/>
<feature type="compositionally biased region" description="Low complexity" evidence="4">
    <location>
        <begin position="476"/>
        <end position="489"/>
    </location>
</feature>
<dbReference type="AlphaFoldDB" id="A0A7H0GGT2"/>
<dbReference type="PANTHER" id="PTHR30203:SF29">
    <property type="entry name" value="PROTEIN CYAE"/>
    <property type="match status" value="1"/>
</dbReference>
<keyword evidence="2" id="KW-0472">Membrane</keyword>
<dbReference type="RefSeq" id="WP_187723179.1">
    <property type="nucleotide sequence ID" value="NZ_CP060783.1"/>
</dbReference>
<evidence type="ECO:0000256" key="4">
    <source>
        <dbReference type="SAM" id="MobiDB-lite"/>
    </source>
</evidence>
<dbReference type="SUPFAM" id="SSF56954">
    <property type="entry name" value="Outer membrane efflux proteins (OEP)"/>
    <property type="match status" value="1"/>
</dbReference>
<feature type="coiled-coil region" evidence="3">
    <location>
        <begin position="373"/>
        <end position="400"/>
    </location>
</feature>
<keyword evidence="2" id="KW-1134">Transmembrane beta strand</keyword>
<feature type="chain" id="PRO_5029038665" evidence="2">
    <location>
        <begin position="21"/>
        <end position="489"/>
    </location>
</feature>
<dbReference type="Gene3D" id="2.20.200.10">
    <property type="entry name" value="Outer membrane efflux proteins (OEP)"/>
    <property type="match status" value="1"/>
</dbReference>
<organism evidence="5 6">
    <name type="scientific">Diaphorobacter aerolatus</name>
    <dbReference type="NCBI Taxonomy" id="1288495"/>
    <lineage>
        <taxon>Bacteria</taxon>
        <taxon>Pseudomonadati</taxon>
        <taxon>Pseudomonadota</taxon>
        <taxon>Betaproteobacteria</taxon>
        <taxon>Burkholderiales</taxon>
        <taxon>Comamonadaceae</taxon>
        <taxon>Diaphorobacter</taxon>
    </lineage>
</organism>
<keyword evidence="2" id="KW-0812">Transmembrane</keyword>
<gene>
    <name evidence="5" type="ORF">H9K75_14655</name>
</gene>
<dbReference type="GO" id="GO:0005886">
    <property type="term" value="C:plasma membrane"/>
    <property type="evidence" value="ECO:0007669"/>
    <property type="project" value="UniProtKB-SubCell"/>
</dbReference>
<evidence type="ECO:0000256" key="3">
    <source>
        <dbReference type="SAM" id="Coils"/>
    </source>
</evidence>
<dbReference type="NCBIfam" id="TIGR01845">
    <property type="entry name" value="outer_NodT"/>
    <property type="match status" value="1"/>
</dbReference>
<dbReference type="Gene3D" id="1.20.1600.10">
    <property type="entry name" value="Outer membrane efflux proteins (OEP)"/>
    <property type="match status" value="1"/>
</dbReference>
<keyword evidence="6" id="KW-1185">Reference proteome</keyword>
<evidence type="ECO:0000256" key="2">
    <source>
        <dbReference type="RuleBase" id="RU362097"/>
    </source>
</evidence>
<accession>A0A7H0GGT2</accession>
<feature type="signal peptide" evidence="2">
    <location>
        <begin position="1"/>
        <end position="20"/>
    </location>
</feature>
<dbReference type="Proteomes" id="UP000516028">
    <property type="component" value="Chromosome"/>
</dbReference>
<dbReference type="Pfam" id="PF02321">
    <property type="entry name" value="OEP"/>
    <property type="match status" value="2"/>
</dbReference>
<dbReference type="PROSITE" id="PS51257">
    <property type="entry name" value="PROKAR_LIPOPROTEIN"/>
    <property type="match status" value="1"/>
</dbReference>
<keyword evidence="3" id="KW-0175">Coiled coil</keyword>
<keyword evidence="2" id="KW-0732">Signal</keyword>
<dbReference type="EMBL" id="CP060783">
    <property type="protein sequence ID" value="QNP47498.1"/>
    <property type="molecule type" value="Genomic_DNA"/>
</dbReference>
<keyword evidence="2" id="KW-0449">Lipoprotein</keyword>
<feature type="region of interest" description="Disordered" evidence="4">
    <location>
        <begin position="465"/>
        <end position="489"/>
    </location>
</feature>
<comment type="subcellular location">
    <subcellularLocation>
        <location evidence="2">Cell membrane</location>
        <topology evidence="2">Lipid-anchor</topology>
    </subcellularLocation>
</comment>
<dbReference type="InterPro" id="IPR010131">
    <property type="entry name" value="MdtP/NodT-like"/>
</dbReference>
<protein>
    <submittedName>
        <fullName evidence="5">Efflux transporter outer membrane subunit</fullName>
    </submittedName>
</protein>
<name>A0A7H0GGT2_9BURK</name>